<evidence type="ECO:0000256" key="3">
    <source>
        <dbReference type="SAM" id="MobiDB-lite"/>
    </source>
</evidence>
<evidence type="ECO:0000256" key="2">
    <source>
        <dbReference type="ARBA" id="ARBA00022598"/>
    </source>
</evidence>
<dbReference type="NCBIfam" id="NF004837">
    <property type="entry name" value="PRK06187.1"/>
    <property type="match status" value="1"/>
</dbReference>
<feature type="domain" description="AMP-dependent synthetase/ligase" evidence="4">
    <location>
        <begin position="34"/>
        <end position="395"/>
    </location>
</feature>
<protein>
    <submittedName>
        <fullName evidence="6">Fatty-acyl-CoA synthase</fullName>
    </submittedName>
</protein>
<dbReference type="Gene3D" id="3.40.50.12780">
    <property type="entry name" value="N-terminal domain of ligase-like"/>
    <property type="match status" value="1"/>
</dbReference>
<evidence type="ECO:0000313" key="7">
    <source>
        <dbReference type="Proteomes" id="UP000186218"/>
    </source>
</evidence>
<dbReference type="AlphaFoldDB" id="A0A1N7G839"/>
<name>A0A1N7G839_9NOCA</name>
<evidence type="ECO:0000313" key="6">
    <source>
        <dbReference type="EMBL" id="SIS08750.1"/>
    </source>
</evidence>
<dbReference type="Proteomes" id="UP000186218">
    <property type="component" value="Unassembled WGS sequence"/>
</dbReference>
<dbReference type="STRING" id="1344003.SAMN05445060_2588"/>
<feature type="compositionally biased region" description="Polar residues" evidence="3">
    <location>
        <begin position="1"/>
        <end position="13"/>
    </location>
</feature>
<feature type="domain" description="AMP-binding enzyme C-terminal" evidence="5">
    <location>
        <begin position="445"/>
        <end position="520"/>
    </location>
</feature>
<dbReference type="FunFam" id="3.30.300.30:FF:000008">
    <property type="entry name" value="2,3-dihydroxybenzoate-AMP ligase"/>
    <property type="match status" value="1"/>
</dbReference>
<accession>A0A1N7G839</accession>
<dbReference type="NCBIfam" id="NF005857">
    <property type="entry name" value="PRK07786.1"/>
    <property type="match status" value="1"/>
</dbReference>
<feature type="region of interest" description="Disordered" evidence="3">
    <location>
        <begin position="1"/>
        <end position="31"/>
    </location>
</feature>
<evidence type="ECO:0000259" key="5">
    <source>
        <dbReference type="Pfam" id="PF13193"/>
    </source>
</evidence>
<sequence length="538" mass="57824">MSVPAASTASTDSGIDPNSEPLRSRRRHWNNQLRTHARMRPDAPALRFRDETTTWSDLDRRVTALAAALHRRGVGFGDRVLLVMLNRPEYLEAVLGANVLGAIAVPVNVRMSPAEVAFLITDSGAAVVVTETALAPLVDAAAQAAGAFEHTIVVGGSESTRHLDYADLIAEDPSALPVIDVPDEATALIMYTSGTTGTPKGAMLSHANMQAQTLTCLQALGTRHDDVLSSAAPMFHIAAIGSMAPVLYVGATTVIHPLGSFDPDELLDTLERERTTSIFLVPAQWQLVCAAQLAHPRHLALRVVTWGAAPASDTLLRSMAEAFPDALNVAVFGQTELSPLTCVMDGADSIRKIGSVGRVVSCVDARIVDDQMQDVPAGTVGEIVYRGPNLMSGYWQNPQGTADAFRGGWFHSGDLVRQDDEGFVFVVDRVKDMIISGGENIYCAEVENVLFGHPRIRDVAVIGEAHPQWGEVPVAVVALTGDDPLELADLEPYLNENLARFKHPKRLVVVDDLPRNAGGKVVKPRLRETYGSKDAALH</sequence>
<dbReference type="PROSITE" id="PS00455">
    <property type="entry name" value="AMP_BINDING"/>
    <property type="match status" value="1"/>
</dbReference>
<reference evidence="6 7" key="1">
    <citation type="submission" date="2017-01" db="EMBL/GenBank/DDBJ databases">
        <authorList>
            <person name="Mah S.A."/>
            <person name="Swanson W.J."/>
            <person name="Moy G.W."/>
            <person name="Vacquier V.D."/>
        </authorList>
    </citation>
    <scope>NUCLEOTIDE SEQUENCE [LARGE SCALE GENOMIC DNA]</scope>
    <source>
        <strain evidence="6 7">CPCC 203464</strain>
    </source>
</reference>
<dbReference type="InterPro" id="IPR045851">
    <property type="entry name" value="AMP-bd_C_sf"/>
</dbReference>
<evidence type="ECO:0000259" key="4">
    <source>
        <dbReference type="Pfam" id="PF00501"/>
    </source>
</evidence>
<dbReference type="InterPro" id="IPR025110">
    <property type="entry name" value="AMP-bd_C"/>
</dbReference>
<dbReference type="InterPro" id="IPR042099">
    <property type="entry name" value="ANL_N_sf"/>
</dbReference>
<proteinExistence type="inferred from homology"/>
<evidence type="ECO:0000256" key="1">
    <source>
        <dbReference type="ARBA" id="ARBA00006432"/>
    </source>
</evidence>
<dbReference type="InterPro" id="IPR050237">
    <property type="entry name" value="ATP-dep_AMP-bd_enzyme"/>
</dbReference>
<keyword evidence="7" id="KW-1185">Reference proteome</keyword>
<dbReference type="InterPro" id="IPR000873">
    <property type="entry name" value="AMP-dep_synth/lig_dom"/>
</dbReference>
<dbReference type="CDD" id="cd17631">
    <property type="entry name" value="FACL_FadD13-like"/>
    <property type="match status" value="1"/>
</dbReference>
<dbReference type="GO" id="GO:0016878">
    <property type="term" value="F:acid-thiol ligase activity"/>
    <property type="evidence" value="ECO:0007669"/>
    <property type="project" value="UniProtKB-ARBA"/>
</dbReference>
<dbReference type="InterPro" id="IPR020845">
    <property type="entry name" value="AMP-binding_CS"/>
</dbReference>
<dbReference type="Pfam" id="PF00501">
    <property type="entry name" value="AMP-binding"/>
    <property type="match status" value="1"/>
</dbReference>
<dbReference type="SUPFAM" id="SSF56801">
    <property type="entry name" value="Acetyl-CoA synthetase-like"/>
    <property type="match status" value="1"/>
</dbReference>
<dbReference type="RefSeq" id="WP_076480284.1">
    <property type="nucleotide sequence ID" value="NZ_FTNT01000007.1"/>
</dbReference>
<dbReference type="EMBL" id="FTNT01000007">
    <property type="protein sequence ID" value="SIS08750.1"/>
    <property type="molecule type" value="Genomic_DNA"/>
</dbReference>
<gene>
    <name evidence="6" type="ORF">SAMN05445060_2588</name>
</gene>
<organism evidence="6 7">
    <name type="scientific">Williamsia sterculiae</name>
    <dbReference type="NCBI Taxonomy" id="1344003"/>
    <lineage>
        <taxon>Bacteria</taxon>
        <taxon>Bacillati</taxon>
        <taxon>Actinomycetota</taxon>
        <taxon>Actinomycetes</taxon>
        <taxon>Mycobacteriales</taxon>
        <taxon>Nocardiaceae</taxon>
        <taxon>Williamsia</taxon>
    </lineage>
</organism>
<dbReference type="Gene3D" id="3.30.300.30">
    <property type="match status" value="1"/>
</dbReference>
<comment type="similarity">
    <text evidence="1">Belongs to the ATP-dependent AMP-binding enzyme family.</text>
</comment>
<keyword evidence="2" id="KW-0436">Ligase</keyword>
<dbReference type="PANTHER" id="PTHR43767:SF1">
    <property type="entry name" value="NONRIBOSOMAL PEPTIDE SYNTHASE PES1 (EUROFUNG)-RELATED"/>
    <property type="match status" value="1"/>
</dbReference>
<dbReference type="PANTHER" id="PTHR43767">
    <property type="entry name" value="LONG-CHAIN-FATTY-ACID--COA LIGASE"/>
    <property type="match status" value="1"/>
</dbReference>
<dbReference type="Pfam" id="PF13193">
    <property type="entry name" value="AMP-binding_C"/>
    <property type="match status" value="1"/>
</dbReference>